<sequence>MNGKLIRPADRIDLGGTDWKMKEFVGMDWIWRDSVKQESPDVRWWYPASVPGSVLHDLMENGLVPDPYYELNSRLAEWAPERTWVYKKEFYIPEELEGRQITLVFEGIDYSSEIFLNGESLGKQEGMFVPWSLNISERLQYGSNNLLAVVLEPAPFEQPQVGKTSLVTTHKSRMTYWWDFCPRMIHQGIWQEVYLLVNGGARLTDVYLHSSLSEGMSEAEVSIEVEAEGTEGCRLEGRFGEHAFTGILENGRCTVVLHIDNPRLWWCNGQGEPYEYPVEVRLLDRLGEVSDRRTLAWGIRKIEFLPNEETVPGRGDVTASKTGSFTLCLNGRKVYMNGYNWVPADVMYGAVPEDTYARLIRLAREAGVNILRVWGGGLIERDIFYRMCAQAGILVWQEFILSSSGIDNTPSVSEAYKELMRGQAESIIRQKRGFTALAVWCGGNELQDEAGMPLSEEHPLLQVMGEQVKRLDRDRKWLPTSPSGGVFLNSFENLEKCPGELLDVHGPWEHQGLEKHCELYNQGTCMLHSEFGVEGMTNYEALRKTTAPEHFLPASKDNAYYFHRGAWWNNEPLVQKTFGGLKEIEKIRKGSQFMQYEGLKYAVECNRRRAFHNSGTFPWQFNEPYPNLYCTSSLDYYGNPKPAYYGVKKVYSPYLVNASFDSASLYGQEALEADIYMAANVEACVAPGGYEVLAQVYAMDGRTLMAECFSSDKAAMSAAKVGNIRLPLEKLEEELLLLRLFLRRKTDGTVLAENEYLFTRECDLGAVFRMEEPELKMACLDTGVEIENLGKTAALFLFLTREDGNPVYWKENYFTLLPGEKRIAAGEGELKEASVQALNVEYRKIRR</sequence>
<evidence type="ECO:0000256" key="1">
    <source>
        <dbReference type="ARBA" id="ARBA00000829"/>
    </source>
</evidence>
<dbReference type="InterPro" id="IPR006102">
    <property type="entry name" value="Ig-like_GH2"/>
</dbReference>
<feature type="domain" description="Beta-mannosidase Ig-fold" evidence="8">
    <location>
        <begin position="772"/>
        <end position="822"/>
    </location>
</feature>
<evidence type="ECO:0000256" key="4">
    <source>
        <dbReference type="ARBA" id="ARBA00022801"/>
    </source>
</evidence>
<dbReference type="AlphaFoldDB" id="A0A3E3IYQ9"/>
<name>A0A3E3IYQ9_9FIRM</name>
<dbReference type="PANTHER" id="PTHR43730">
    <property type="entry name" value="BETA-MANNOSIDASE"/>
    <property type="match status" value="1"/>
</dbReference>
<dbReference type="SUPFAM" id="SSF49785">
    <property type="entry name" value="Galactose-binding domain-like"/>
    <property type="match status" value="1"/>
</dbReference>
<protein>
    <recommendedName>
        <fullName evidence="3">beta-mannosidase</fullName>
        <ecNumber evidence="3">3.2.1.25</ecNumber>
    </recommendedName>
</protein>
<organism evidence="10 11">
    <name type="scientific">Eisenbergiella massiliensis</name>
    <dbReference type="NCBI Taxonomy" id="1720294"/>
    <lineage>
        <taxon>Bacteria</taxon>
        <taxon>Bacillati</taxon>
        <taxon>Bacillota</taxon>
        <taxon>Clostridia</taxon>
        <taxon>Lachnospirales</taxon>
        <taxon>Lachnospiraceae</taxon>
        <taxon>Eisenbergiella</taxon>
    </lineage>
</organism>
<dbReference type="GO" id="GO:0006516">
    <property type="term" value="P:glycoprotein catabolic process"/>
    <property type="evidence" value="ECO:0007669"/>
    <property type="project" value="TreeGrafter"/>
</dbReference>
<dbReference type="RefSeq" id="WP_021639026.1">
    <property type="nucleotide sequence ID" value="NZ_CALBAU010000351.1"/>
</dbReference>
<evidence type="ECO:0000256" key="5">
    <source>
        <dbReference type="ARBA" id="ARBA00023180"/>
    </source>
</evidence>
<evidence type="ECO:0000256" key="6">
    <source>
        <dbReference type="ARBA" id="ARBA00023295"/>
    </source>
</evidence>
<accession>A0A3E3IYQ9</accession>
<dbReference type="SUPFAM" id="SSF49303">
    <property type="entry name" value="beta-Galactosidase/glucuronidase domain"/>
    <property type="match status" value="2"/>
</dbReference>
<gene>
    <name evidence="10" type="ORF">DWY69_10000</name>
</gene>
<dbReference type="Gene3D" id="2.60.120.260">
    <property type="entry name" value="Galactose-binding domain-like"/>
    <property type="match status" value="1"/>
</dbReference>
<keyword evidence="5" id="KW-0325">Glycoprotein</keyword>
<feature type="domain" description="Beta-mannosidase-like galactose-binding" evidence="9">
    <location>
        <begin position="37"/>
        <end position="191"/>
    </location>
</feature>
<dbReference type="EC" id="3.2.1.25" evidence="3"/>
<dbReference type="Pfam" id="PF17753">
    <property type="entry name" value="Ig_mannosidase"/>
    <property type="match status" value="1"/>
</dbReference>
<dbReference type="InterPro" id="IPR036156">
    <property type="entry name" value="Beta-gal/glucu_dom_sf"/>
</dbReference>
<dbReference type="PANTHER" id="PTHR43730:SF1">
    <property type="entry name" value="BETA-MANNOSIDASE"/>
    <property type="match status" value="1"/>
</dbReference>
<dbReference type="EMBL" id="QVLU01000007">
    <property type="protein sequence ID" value="RGE72220.1"/>
    <property type="molecule type" value="Genomic_DNA"/>
</dbReference>
<dbReference type="InterPro" id="IPR017853">
    <property type="entry name" value="GH"/>
</dbReference>
<dbReference type="GO" id="GO:0005975">
    <property type="term" value="P:carbohydrate metabolic process"/>
    <property type="evidence" value="ECO:0007669"/>
    <property type="project" value="InterPro"/>
</dbReference>
<evidence type="ECO:0000259" key="7">
    <source>
        <dbReference type="Pfam" id="PF00703"/>
    </source>
</evidence>
<dbReference type="InterPro" id="IPR041625">
    <property type="entry name" value="Beta-mannosidase_Ig"/>
</dbReference>
<evidence type="ECO:0000259" key="9">
    <source>
        <dbReference type="Pfam" id="PF22666"/>
    </source>
</evidence>
<reference evidence="10 11" key="1">
    <citation type="submission" date="2018-08" db="EMBL/GenBank/DDBJ databases">
        <title>A genome reference for cultivated species of the human gut microbiota.</title>
        <authorList>
            <person name="Zou Y."/>
            <person name="Xue W."/>
            <person name="Luo G."/>
        </authorList>
    </citation>
    <scope>NUCLEOTIDE SEQUENCE [LARGE SCALE GENOMIC DNA]</scope>
    <source>
        <strain evidence="10 11">AF26-4BH</strain>
    </source>
</reference>
<keyword evidence="6" id="KW-0326">Glycosidase</keyword>
<dbReference type="InterPro" id="IPR013783">
    <property type="entry name" value="Ig-like_fold"/>
</dbReference>
<dbReference type="GO" id="GO:0004567">
    <property type="term" value="F:beta-mannosidase activity"/>
    <property type="evidence" value="ECO:0007669"/>
    <property type="project" value="UniProtKB-EC"/>
</dbReference>
<dbReference type="Gene3D" id="2.60.40.10">
    <property type="entry name" value="Immunoglobulins"/>
    <property type="match status" value="2"/>
</dbReference>
<dbReference type="InterPro" id="IPR008979">
    <property type="entry name" value="Galactose-bd-like_sf"/>
</dbReference>
<evidence type="ECO:0000256" key="3">
    <source>
        <dbReference type="ARBA" id="ARBA00012754"/>
    </source>
</evidence>
<dbReference type="OrthoDB" id="9801077at2"/>
<evidence type="ECO:0000313" key="10">
    <source>
        <dbReference type="EMBL" id="RGE72220.1"/>
    </source>
</evidence>
<comment type="catalytic activity">
    <reaction evidence="1">
        <text>Hydrolysis of terminal, non-reducing beta-D-mannose residues in beta-D-mannosides.</text>
        <dbReference type="EC" id="3.2.1.25"/>
    </reaction>
</comment>
<evidence type="ECO:0000259" key="8">
    <source>
        <dbReference type="Pfam" id="PF17753"/>
    </source>
</evidence>
<dbReference type="Proteomes" id="UP000261166">
    <property type="component" value="Unassembled WGS sequence"/>
</dbReference>
<dbReference type="Pfam" id="PF22666">
    <property type="entry name" value="Glyco_hydro_2_N2"/>
    <property type="match status" value="1"/>
</dbReference>
<dbReference type="Gene3D" id="3.20.20.80">
    <property type="entry name" value="Glycosidases"/>
    <property type="match status" value="1"/>
</dbReference>
<evidence type="ECO:0000256" key="2">
    <source>
        <dbReference type="ARBA" id="ARBA00007401"/>
    </source>
</evidence>
<dbReference type="InterPro" id="IPR054593">
    <property type="entry name" value="Beta-mannosidase-like_N2"/>
</dbReference>
<dbReference type="SUPFAM" id="SSF51445">
    <property type="entry name" value="(Trans)glycosidases"/>
    <property type="match status" value="1"/>
</dbReference>
<comment type="similarity">
    <text evidence="2">Belongs to the glycosyl hydrolase 2 family.</text>
</comment>
<comment type="caution">
    <text evidence="10">The sequence shown here is derived from an EMBL/GenBank/DDBJ whole genome shotgun (WGS) entry which is preliminary data.</text>
</comment>
<proteinExistence type="inferred from homology"/>
<evidence type="ECO:0000313" key="11">
    <source>
        <dbReference type="Proteomes" id="UP000261166"/>
    </source>
</evidence>
<dbReference type="Pfam" id="PF00703">
    <property type="entry name" value="Glyco_hydro_2"/>
    <property type="match status" value="1"/>
</dbReference>
<dbReference type="InterPro" id="IPR050887">
    <property type="entry name" value="Beta-mannosidase_GH2"/>
</dbReference>
<feature type="domain" description="Glycoside hydrolase family 2 immunoglobulin-like beta-sandwich" evidence="7">
    <location>
        <begin position="204"/>
        <end position="300"/>
    </location>
</feature>
<keyword evidence="4" id="KW-0378">Hydrolase</keyword>